<evidence type="ECO:0000256" key="13">
    <source>
        <dbReference type="ARBA" id="ARBA00047833"/>
    </source>
</evidence>
<name>A0A2G9YCE8_9BACT</name>
<evidence type="ECO:0000256" key="1">
    <source>
        <dbReference type="ARBA" id="ARBA00004496"/>
    </source>
</evidence>
<dbReference type="GO" id="GO:0008763">
    <property type="term" value="F:UDP-N-acetylmuramate-L-alanine ligase activity"/>
    <property type="evidence" value="ECO:0007669"/>
    <property type="project" value="UniProtKB-UniRule"/>
</dbReference>
<dbReference type="Gene3D" id="3.40.1190.10">
    <property type="entry name" value="Mur-like, catalytic domain"/>
    <property type="match status" value="1"/>
</dbReference>
<keyword evidence="8 14" id="KW-0067">ATP-binding</keyword>
<keyword evidence="10 14" id="KW-0573">Peptidoglycan synthesis</keyword>
<comment type="similarity">
    <text evidence="14">Belongs to the MurCDEF family.</text>
</comment>
<dbReference type="InterPro" id="IPR000713">
    <property type="entry name" value="Mur_ligase_N"/>
</dbReference>
<dbReference type="GO" id="GO:0008360">
    <property type="term" value="P:regulation of cell shape"/>
    <property type="evidence" value="ECO:0007669"/>
    <property type="project" value="UniProtKB-KW"/>
</dbReference>
<organism evidence="18 19">
    <name type="scientific">bacterium (Candidatus Ratteibacteria) CG23_combo_of_CG06-09_8_20_14_all_48_7</name>
    <dbReference type="NCBI Taxonomy" id="2014292"/>
    <lineage>
        <taxon>Bacteria</taxon>
        <taxon>Candidatus Ratteibacteria</taxon>
    </lineage>
</organism>
<evidence type="ECO:0000256" key="11">
    <source>
        <dbReference type="ARBA" id="ARBA00023306"/>
    </source>
</evidence>
<dbReference type="Gene3D" id="3.90.190.20">
    <property type="entry name" value="Mur ligase, C-terminal domain"/>
    <property type="match status" value="1"/>
</dbReference>
<protein>
    <recommendedName>
        <fullName evidence="3 14">UDP-N-acetylmuramate--L-alanine ligase</fullName>
        <ecNumber evidence="3 14">6.3.2.8</ecNumber>
    </recommendedName>
    <alternativeName>
        <fullName evidence="14">UDP-N-acetylmuramoyl-L-alanine synthetase</fullName>
    </alternativeName>
</protein>
<dbReference type="InterPro" id="IPR004101">
    <property type="entry name" value="Mur_ligase_C"/>
</dbReference>
<keyword evidence="12 14" id="KW-0961">Cell wall biogenesis/degradation</keyword>
<feature type="binding site" evidence="14">
    <location>
        <begin position="114"/>
        <end position="120"/>
    </location>
    <ligand>
        <name>ATP</name>
        <dbReference type="ChEBI" id="CHEBI:30616"/>
    </ligand>
</feature>
<dbReference type="InterPro" id="IPR050061">
    <property type="entry name" value="MurCDEF_pg_biosynth"/>
</dbReference>
<evidence type="ECO:0000256" key="6">
    <source>
        <dbReference type="ARBA" id="ARBA00022618"/>
    </source>
</evidence>
<dbReference type="GO" id="GO:0051301">
    <property type="term" value="P:cell division"/>
    <property type="evidence" value="ECO:0007669"/>
    <property type="project" value="UniProtKB-KW"/>
</dbReference>
<comment type="catalytic activity">
    <reaction evidence="13 14">
        <text>UDP-N-acetyl-alpha-D-muramate + L-alanine + ATP = UDP-N-acetyl-alpha-D-muramoyl-L-alanine + ADP + phosphate + H(+)</text>
        <dbReference type="Rhea" id="RHEA:23372"/>
        <dbReference type="ChEBI" id="CHEBI:15378"/>
        <dbReference type="ChEBI" id="CHEBI:30616"/>
        <dbReference type="ChEBI" id="CHEBI:43474"/>
        <dbReference type="ChEBI" id="CHEBI:57972"/>
        <dbReference type="ChEBI" id="CHEBI:70757"/>
        <dbReference type="ChEBI" id="CHEBI:83898"/>
        <dbReference type="ChEBI" id="CHEBI:456216"/>
        <dbReference type="EC" id="6.3.2.8"/>
    </reaction>
</comment>
<dbReference type="PANTHER" id="PTHR43445:SF3">
    <property type="entry name" value="UDP-N-ACETYLMURAMATE--L-ALANINE LIGASE"/>
    <property type="match status" value="1"/>
</dbReference>
<accession>A0A2G9YCE8</accession>
<evidence type="ECO:0000256" key="10">
    <source>
        <dbReference type="ARBA" id="ARBA00022984"/>
    </source>
</evidence>
<keyword evidence="7 14" id="KW-0547">Nucleotide-binding</keyword>
<comment type="subcellular location">
    <subcellularLocation>
        <location evidence="1 14">Cytoplasm</location>
    </subcellularLocation>
</comment>
<dbReference type="InterPro" id="IPR013221">
    <property type="entry name" value="Mur_ligase_cen"/>
</dbReference>
<dbReference type="GO" id="GO:0009252">
    <property type="term" value="P:peptidoglycan biosynthetic process"/>
    <property type="evidence" value="ECO:0007669"/>
    <property type="project" value="UniProtKB-UniRule"/>
</dbReference>
<reference evidence="18 19" key="1">
    <citation type="submission" date="2017-09" db="EMBL/GenBank/DDBJ databases">
        <title>Depth-based differentiation of microbial function through sediment-hosted aquifers and enrichment of novel symbionts in the deep terrestrial subsurface.</title>
        <authorList>
            <person name="Probst A.J."/>
            <person name="Ladd B."/>
            <person name="Jarett J.K."/>
            <person name="Geller-Mcgrath D.E."/>
            <person name="Sieber C.M."/>
            <person name="Emerson J.B."/>
            <person name="Anantharaman K."/>
            <person name="Thomas B.C."/>
            <person name="Malmstrom R."/>
            <person name="Stieglmeier M."/>
            <person name="Klingl A."/>
            <person name="Woyke T."/>
            <person name="Ryan C.M."/>
            <person name="Banfield J.F."/>
        </authorList>
    </citation>
    <scope>NUCLEOTIDE SEQUENCE [LARGE SCALE GENOMIC DNA]</scope>
    <source>
        <strain evidence="18">CG23_combo_of_CG06-09_8_20_14_all_48_7</strain>
    </source>
</reference>
<evidence type="ECO:0000256" key="5">
    <source>
        <dbReference type="ARBA" id="ARBA00022598"/>
    </source>
</evidence>
<evidence type="ECO:0000256" key="2">
    <source>
        <dbReference type="ARBA" id="ARBA00004752"/>
    </source>
</evidence>
<dbReference type="Pfam" id="PF01225">
    <property type="entry name" value="Mur_ligase"/>
    <property type="match status" value="1"/>
</dbReference>
<dbReference type="PANTHER" id="PTHR43445">
    <property type="entry name" value="UDP-N-ACETYLMURAMATE--L-ALANINE LIGASE-RELATED"/>
    <property type="match status" value="1"/>
</dbReference>
<comment type="function">
    <text evidence="14">Cell wall formation.</text>
</comment>
<dbReference type="SUPFAM" id="SSF53623">
    <property type="entry name" value="MurD-like peptide ligases, catalytic domain"/>
    <property type="match status" value="1"/>
</dbReference>
<dbReference type="Gene3D" id="3.40.50.720">
    <property type="entry name" value="NAD(P)-binding Rossmann-like Domain"/>
    <property type="match status" value="1"/>
</dbReference>
<dbReference type="EC" id="6.3.2.8" evidence="3 14"/>
<dbReference type="EMBL" id="PCRF01000176">
    <property type="protein sequence ID" value="PIP16211.1"/>
    <property type="molecule type" value="Genomic_DNA"/>
</dbReference>
<dbReference type="Proteomes" id="UP000230392">
    <property type="component" value="Unassembled WGS sequence"/>
</dbReference>
<keyword evidence="11 14" id="KW-0131">Cell cycle</keyword>
<dbReference type="InterPro" id="IPR036565">
    <property type="entry name" value="Mur-like_cat_sf"/>
</dbReference>
<keyword evidence="4 14" id="KW-0963">Cytoplasm</keyword>
<evidence type="ECO:0000256" key="14">
    <source>
        <dbReference type="HAMAP-Rule" id="MF_00046"/>
    </source>
</evidence>
<evidence type="ECO:0000256" key="9">
    <source>
        <dbReference type="ARBA" id="ARBA00022960"/>
    </source>
</evidence>
<gene>
    <name evidence="14 18" type="primary">murC</name>
    <name evidence="18" type="ORF">COX46_03630</name>
</gene>
<dbReference type="GO" id="GO:0005524">
    <property type="term" value="F:ATP binding"/>
    <property type="evidence" value="ECO:0007669"/>
    <property type="project" value="UniProtKB-UniRule"/>
</dbReference>
<evidence type="ECO:0000256" key="8">
    <source>
        <dbReference type="ARBA" id="ARBA00022840"/>
    </source>
</evidence>
<dbReference type="GO" id="GO:0071555">
    <property type="term" value="P:cell wall organization"/>
    <property type="evidence" value="ECO:0007669"/>
    <property type="project" value="UniProtKB-KW"/>
</dbReference>
<evidence type="ECO:0000313" key="19">
    <source>
        <dbReference type="Proteomes" id="UP000230392"/>
    </source>
</evidence>
<dbReference type="AlphaFoldDB" id="A0A2G9YCE8"/>
<comment type="pathway">
    <text evidence="2 14">Cell wall biogenesis; peptidoglycan biosynthesis.</text>
</comment>
<evidence type="ECO:0000259" key="15">
    <source>
        <dbReference type="Pfam" id="PF01225"/>
    </source>
</evidence>
<dbReference type="InterPro" id="IPR005758">
    <property type="entry name" value="UDP-N-AcMur_Ala_ligase_MurC"/>
</dbReference>
<evidence type="ECO:0000259" key="17">
    <source>
        <dbReference type="Pfam" id="PF08245"/>
    </source>
</evidence>
<proteinExistence type="inferred from homology"/>
<evidence type="ECO:0000256" key="12">
    <source>
        <dbReference type="ARBA" id="ARBA00023316"/>
    </source>
</evidence>
<dbReference type="SUPFAM" id="SSF51984">
    <property type="entry name" value="MurCD N-terminal domain"/>
    <property type="match status" value="1"/>
</dbReference>
<sequence>MAIEDFQRVHFVGIGGIGTSGVARILLSEGKEVSGSDTDDSPLIMELKRSGAKVTLGHQSENIPQSTETVVISAAIPSDNPEVLEARRRNIPIITYSQALGSLMERRQGIAVAGTHGKTTTSALVASILKAGGKEPNFVIGGEISALGGNSGTGKGEYLVAEACEFHRNFLSLRPQVIVITNIEEDHLDYYHDLAEIEEAFLKFLSLLPSDGFAVLCRENGNLMEVAGRFDGSYVTYGFGEADFQAKKITLTPDGSSFQVLFQEKELGSVTLPLPGQHNVLNSLAAFSVCYKIGLQTEVIINALADFGGVRRRLELKGHYNGASVLDDYGHHPSEIVATLKALRQFYPTGRLFVVFQPHQYSRTRFFLDDFARSFNLADEVIVPEIYFVRDSEESRRSVSSEDLVAKLTAQNKKAQFISPFEAIVAYLKEKVREGDVVLTIGAGPVYQVADNLLKPDFSPSFLRP</sequence>
<evidence type="ECO:0000256" key="3">
    <source>
        <dbReference type="ARBA" id="ARBA00012211"/>
    </source>
</evidence>
<comment type="caution">
    <text evidence="18">The sequence shown here is derived from an EMBL/GenBank/DDBJ whole genome shotgun (WGS) entry which is preliminary data.</text>
</comment>
<keyword evidence="6 14" id="KW-0132">Cell division</keyword>
<dbReference type="Pfam" id="PF08245">
    <property type="entry name" value="Mur_ligase_M"/>
    <property type="match status" value="1"/>
</dbReference>
<dbReference type="Pfam" id="PF02875">
    <property type="entry name" value="Mur_ligase_C"/>
    <property type="match status" value="1"/>
</dbReference>
<dbReference type="InterPro" id="IPR036615">
    <property type="entry name" value="Mur_ligase_C_dom_sf"/>
</dbReference>
<evidence type="ECO:0000259" key="16">
    <source>
        <dbReference type="Pfam" id="PF02875"/>
    </source>
</evidence>
<feature type="domain" description="Mur ligase central" evidence="17">
    <location>
        <begin position="112"/>
        <end position="289"/>
    </location>
</feature>
<dbReference type="UniPathway" id="UPA00219"/>
<evidence type="ECO:0000256" key="4">
    <source>
        <dbReference type="ARBA" id="ARBA00022490"/>
    </source>
</evidence>
<dbReference type="GO" id="GO:0005737">
    <property type="term" value="C:cytoplasm"/>
    <property type="evidence" value="ECO:0007669"/>
    <property type="project" value="UniProtKB-SubCell"/>
</dbReference>
<feature type="domain" description="Mur ligase C-terminal" evidence="16">
    <location>
        <begin position="312"/>
        <end position="444"/>
    </location>
</feature>
<dbReference type="NCBIfam" id="TIGR01082">
    <property type="entry name" value="murC"/>
    <property type="match status" value="1"/>
</dbReference>
<dbReference type="HAMAP" id="MF_00046">
    <property type="entry name" value="MurC"/>
    <property type="match status" value="1"/>
</dbReference>
<evidence type="ECO:0000313" key="18">
    <source>
        <dbReference type="EMBL" id="PIP16211.1"/>
    </source>
</evidence>
<keyword evidence="9 14" id="KW-0133">Cell shape</keyword>
<evidence type="ECO:0000256" key="7">
    <source>
        <dbReference type="ARBA" id="ARBA00022741"/>
    </source>
</evidence>
<keyword evidence="5 14" id="KW-0436">Ligase</keyword>
<feature type="domain" description="Mur ligase N-terminal catalytic" evidence="15">
    <location>
        <begin position="9"/>
        <end position="107"/>
    </location>
</feature>
<dbReference type="SUPFAM" id="SSF53244">
    <property type="entry name" value="MurD-like peptide ligases, peptide-binding domain"/>
    <property type="match status" value="1"/>
</dbReference>